<dbReference type="AlphaFoldDB" id="A0A2U1Q8G5"/>
<accession>A0A2U1Q8G5</accession>
<proteinExistence type="predicted"/>
<evidence type="ECO:0000313" key="2">
    <source>
        <dbReference type="Proteomes" id="UP000245207"/>
    </source>
</evidence>
<keyword evidence="2" id="KW-1185">Reference proteome</keyword>
<dbReference type="Proteomes" id="UP000245207">
    <property type="component" value="Unassembled WGS sequence"/>
</dbReference>
<evidence type="ECO:0000313" key="1">
    <source>
        <dbReference type="EMBL" id="PWA94299.1"/>
    </source>
</evidence>
<reference evidence="1 2" key="1">
    <citation type="journal article" date="2018" name="Mol. Plant">
        <title>The genome of Artemisia annua provides insight into the evolution of Asteraceae family and artemisinin biosynthesis.</title>
        <authorList>
            <person name="Shen Q."/>
            <person name="Zhang L."/>
            <person name="Liao Z."/>
            <person name="Wang S."/>
            <person name="Yan T."/>
            <person name="Shi P."/>
            <person name="Liu M."/>
            <person name="Fu X."/>
            <person name="Pan Q."/>
            <person name="Wang Y."/>
            <person name="Lv Z."/>
            <person name="Lu X."/>
            <person name="Zhang F."/>
            <person name="Jiang W."/>
            <person name="Ma Y."/>
            <person name="Chen M."/>
            <person name="Hao X."/>
            <person name="Li L."/>
            <person name="Tang Y."/>
            <person name="Lv G."/>
            <person name="Zhou Y."/>
            <person name="Sun X."/>
            <person name="Brodelius P.E."/>
            <person name="Rose J.K.C."/>
            <person name="Tang K."/>
        </authorList>
    </citation>
    <scope>NUCLEOTIDE SEQUENCE [LARGE SCALE GENOMIC DNA]</scope>
    <source>
        <strain evidence="2">cv. Huhao1</strain>
        <tissue evidence="1">Leaf</tissue>
    </source>
</reference>
<organism evidence="1 2">
    <name type="scientific">Artemisia annua</name>
    <name type="common">Sweet wormwood</name>
    <dbReference type="NCBI Taxonomy" id="35608"/>
    <lineage>
        <taxon>Eukaryota</taxon>
        <taxon>Viridiplantae</taxon>
        <taxon>Streptophyta</taxon>
        <taxon>Embryophyta</taxon>
        <taxon>Tracheophyta</taxon>
        <taxon>Spermatophyta</taxon>
        <taxon>Magnoliopsida</taxon>
        <taxon>eudicotyledons</taxon>
        <taxon>Gunneridae</taxon>
        <taxon>Pentapetalae</taxon>
        <taxon>asterids</taxon>
        <taxon>campanulids</taxon>
        <taxon>Asterales</taxon>
        <taxon>Asteraceae</taxon>
        <taxon>Asteroideae</taxon>
        <taxon>Anthemideae</taxon>
        <taxon>Artemisiinae</taxon>
        <taxon>Artemisia</taxon>
    </lineage>
</organism>
<protein>
    <submittedName>
        <fullName evidence="1">Uncharacterized protein</fullName>
    </submittedName>
</protein>
<comment type="caution">
    <text evidence="1">The sequence shown here is derived from an EMBL/GenBank/DDBJ whole genome shotgun (WGS) entry which is preliminary data.</text>
</comment>
<gene>
    <name evidence="1" type="ORF">CTI12_AA052300</name>
</gene>
<dbReference type="EMBL" id="PKPP01000323">
    <property type="protein sequence ID" value="PWA94299.1"/>
    <property type="molecule type" value="Genomic_DNA"/>
</dbReference>
<name>A0A2U1Q8G5_ARTAN</name>
<sequence>MDGKFVTVTVLNGVAHHRKKQSACDTLSPPISVHHIMEHNPCKDTSLHGWMEQHYRIVNVVLNQGEAPRVSVYDYVVGEWIIIHGQAMHILVAFMDKNLWPFKSMINKGPWEGASPLLWLLYLWTL</sequence>